<proteinExistence type="predicted"/>
<keyword evidence="1" id="KW-0805">Transcription regulation</keyword>
<sequence>MELKMRPKRSLASELVDHLRRQIESGALAPGDRIPTERELVEGSGVSRTVVREAIARLTAEGLLEPRQGSGVFVTEPRTTAFHVSHGEFDDLVEVRRLLELRLAVEIEMAGLAARRRSEADVAEMRVLIQRIALDVATTGDGSAADEALHGVIARASGNRYFGRFLEFLEMGLVPRRGLLRQSAEDDGAYTARVHEEHVALVDAIARRDVDGAREAVRRHLEHARARLEDFLARGDASADPA</sequence>
<dbReference type="InterPro" id="IPR011711">
    <property type="entry name" value="GntR_C"/>
</dbReference>
<dbReference type="InterPro" id="IPR036390">
    <property type="entry name" value="WH_DNA-bd_sf"/>
</dbReference>
<keyword evidence="2 5" id="KW-0238">DNA-binding</keyword>
<evidence type="ECO:0000256" key="3">
    <source>
        <dbReference type="ARBA" id="ARBA00023163"/>
    </source>
</evidence>
<dbReference type="InterPro" id="IPR000524">
    <property type="entry name" value="Tscrpt_reg_HTH_GntR"/>
</dbReference>
<organism evidence="5 6">
    <name type="scientific">Sphingomonas leidyi</name>
    <dbReference type="NCBI Taxonomy" id="68569"/>
    <lineage>
        <taxon>Bacteria</taxon>
        <taxon>Pseudomonadati</taxon>
        <taxon>Pseudomonadota</taxon>
        <taxon>Alphaproteobacteria</taxon>
        <taxon>Sphingomonadales</taxon>
        <taxon>Sphingomonadaceae</taxon>
        <taxon>Sphingomonas</taxon>
    </lineage>
</organism>
<dbReference type="CDD" id="cd07377">
    <property type="entry name" value="WHTH_GntR"/>
    <property type="match status" value="1"/>
</dbReference>
<dbReference type="Pfam" id="PF07729">
    <property type="entry name" value="FCD"/>
    <property type="match status" value="1"/>
</dbReference>
<evidence type="ECO:0000313" key="5">
    <source>
        <dbReference type="EMBL" id="NIJ65001.1"/>
    </source>
</evidence>
<dbReference type="Gene3D" id="1.20.120.530">
    <property type="entry name" value="GntR ligand-binding domain-like"/>
    <property type="match status" value="1"/>
</dbReference>
<accession>A0A7X5UZD0</accession>
<reference evidence="5 6" key="1">
    <citation type="submission" date="2020-03" db="EMBL/GenBank/DDBJ databases">
        <title>Genomic Encyclopedia of Type Strains, Phase IV (KMG-IV): sequencing the most valuable type-strain genomes for metagenomic binning, comparative biology and taxonomic classification.</title>
        <authorList>
            <person name="Goeker M."/>
        </authorList>
    </citation>
    <scope>NUCLEOTIDE SEQUENCE [LARGE SCALE GENOMIC DNA]</scope>
    <source>
        <strain evidence="5 6">DSM 4733</strain>
    </source>
</reference>
<dbReference type="Pfam" id="PF00392">
    <property type="entry name" value="GntR"/>
    <property type="match status" value="1"/>
</dbReference>
<dbReference type="SUPFAM" id="SSF48008">
    <property type="entry name" value="GntR ligand-binding domain-like"/>
    <property type="match status" value="1"/>
</dbReference>
<dbReference type="AlphaFoldDB" id="A0A7X5UZD0"/>
<feature type="domain" description="HTH gntR-type" evidence="4">
    <location>
        <begin position="9"/>
        <end position="77"/>
    </location>
</feature>
<dbReference type="PANTHER" id="PTHR43537">
    <property type="entry name" value="TRANSCRIPTIONAL REGULATOR, GNTR FAMILY"/>
    <property type="match status" value="1"/>
</dbReference>
<evidence type="ECO:0000256" key="1">
    <source>
        <dbReference type="ARBA" id="ARBA00023015"/>
    </source>
</evidence>
<dbReference type="InterPro" id="IPR008920">
    <property type="entry name" value="TF_FadR/GntR_C"/>
</dbReference>
<evidence type="ECO:0000256" key="2">
    <source>
        <dbReference type="ARBA" id="ARBA00023125"/>
    </source>
</evidence>
<dbReference type="InterPro" id="IPR036388">
    <property type="entry name" value="WH-like_DNA-bd_sf"/>
</dbReference>
<dbReference type="GO" id="GO:0003700">
    <property type="term" value="F:DNA-binding transcription factor activity"/>
    <property type="evidence" value="ECO:0007669"/>
    <property type="project" value="InterPro"/>
</dbReference>
<dbReference type="PRINTS" id="PR00035">
    <property type="entry name" value="HTHGNTR"/>
</dbReference>
<name>A0A7X5UZD0_9SPHN</name>
<dbReference type="Proteomes" id="UP000564677">
    <property type="component" value="Unassembled WGS sequence"/>
</dbReference>
<gene>
    <name evidence="5" type="ORF">FHR20_001932</name>
</gene>
<dbReference type="PROSITE" id="PS50949">
    <property type="entry name" value="HTH_GNTR"/>
    <property type="match status" value="1"/>
</dbReference>
<dbReference type="SUPFAM" id="SSF46785">
    <property type="entry name" value="Winged helix' DNA-binding domain"/>
    <property type="match status" value="1"/>
</dbReference>
<dbReference type="PANTHER" id="PTHR43537:SF24">
    <property type="entry name" value="GLUCONATE OPERON TRANSCRIPTIONAL REPRESSOR"/>
    <property type="match status" value="1"/>
</dbReference>
<dbReference type="RefSeq" id="WP_167299290.1">
    <property type="nucleotide sequence ID" value="NZ_JAASQV010000001.1"/>
</dbReference>
<dbReference type="Gene3D" id="1.10.10.10">
    <property type="entry name" value="Winged helix-like DNA-binding domain superfamily/Winged helix DNA-binding domain"/>
    <property type="match status" value="1"/>
</dbReference>
<dbReference type="EMBL" id="JAASQV010000001">
    <property type="protein sequence ID" value="NIJ65001.1"/>
    <property type="molecule type" value="Genomic_DNA"/>
</dbReference>
<dbReference type="GO" id="GO:0003677">
    <property type="term" value="F:DNA binding"/>
    <property type="evidence" value="ECO:0007669"/>
    <property type="project" value="UniProtKB-KW"/>
</dbReference>
<keyword evidence="6" id="KW-1185">Reference proteome</keyword>
<dbReference type="SMART" id="SM00345">
    <property type="entry name" value="HTH_GNTR"/>
    <property type="match status" value="1"/>
</dbReference>
<comment type="caution">
    <text evidence="5">The sequence shown here is derived from an EMBL/GenBank/DDBJ whole genome shotgun (WGS) entry which is preliminary data.</text>
</comment>
<keyword evidence="3" id="KW-0804">Transcription</keyword>
<evidence type="ECO:0000259" key="4">
    <source>
        <dbReference type="PROSITE" id="PS50949"/>
    </source>
</evidence>
<dbReference type="SMART" id="SM00895">
    <property type="entry name" value="FCD"/>
    <property type="match status" value="1"/>
</dbReference>
<evidence type="ECO:0000313" key="6">
    <source>
        <dbReference type="Proteomes" id="UP000564677"/>
    </source>
</evidence>
<protein>
    <submittedName>
        <fullName evidence="5">DNA-binding FadR family transcriptional regulator</fullName>
    </submittedName>
</protein>